<accession>A0ABR8RGC0</accession>
<reference evidence="1 2" key="1">
    <citation type="submission" date="2020-08" db="EMBL/GenBank/DDBJ databases">
        <title>A Genomic Blueprint of the Chicken Gut Microbiome.</title>
        <authorList>
            <person name="Gilroy R."/>
            <person name="Ravi A."/>
            <person name="Getino M."/>
            <person name="Pursley I."/>
            <person name="Horton D.L."/>
            <person name="Alikhan N.-F."/>
            <person name="Baker D."/>
            <person name="Gharbi K."/>
            <person name="Hall N."/>
            <person name="Watson M."/>
            <person name="Adriaenssens E.M."/>
            <person name="Foster-Nyarko E."/>
            <person name="Jarju S."/>
            <person name="Secka A."/>
            <person name="Antonio M."/>
            <person name="Oren A."/>
            <person name="Chaudhuri R."/>
            <person name="La Ragione R.M."/>
            <person name="Hildebrand F."/>
            <person name="Pallen M.J."/>
        </authorList>
    </citation>
    <scope>NUCLEOTIDE SEQUENCE [LARGE SCALE GENOMIC DNA]</scope>
    <source>
        <strain evidence="1 2">Sa4CVA2</strain>
    </source>
</reference>
<evidence type="ECO:0000313" key="1">
    <source>
        <dbReference type="EMBL" id="MBD7946862.1"/>
    </source>
</evidence>
<dbReference type="Proteomes" id="UP000606724">
    <property type="component" value="Unassembled WGS sequence"/>
</dbReference>
<sequence length="305" mass="35406">MGKVDNSSKIDAIYAIQKQLTACLPTASNAEVLNLLKDYQAMYERFLWEETDISNSEFDQDFFDVMNALEEGEKAPEEKLNNLSPRVRYLVGLIQNDADVRVYNLGEGYYAFNHDLKAMADIFTPYLRQDQKAFIQRMAIENQDIFLSDAAITTSFEELVERAVFWEDYITRYPNGYAVQDAKMLLDSYRYYLFFGSDNTGWTDDDIREFLEPEYKQTMVALSKRPDSILAKDATNYLNFMALSDSEHQQLYPALSTDKDGDGMHYRSMTYYRLNQAMQIPSIWRTDGDNRECLEGLFCQDISVD</sequence>
<organism evidence="1 2">
    <name type="scientific">Psychrobacter communis</name>
    <dbReference type="NCBI Taxonomy" id="2762238"/>
    <lineage>
        <taxon>Bacteria</taxon>
        <taxon>Pseudomonadati</taxon>
        <taxon>Pseudomonadota</taxon>
        <taxon>Gammaproteobacteria</taxon>
        <taxon>Moraxellales</taxon>
        <taxon>Moraxellaceae</taxon>
        <taxon>Psychrobacter</taxon>
    </lineage>
</organism>
<evidence type="ECO:0000313" key="2">
    <source>
        <dbReference type="Proteomes" id="UP000606724"/>
    </source>
</evidence>
<dbReference type="EMBL" id="JACSQR010000003">
    <property type="protein sequence ID" value="MBD7946862.1"/>
    <property type="molecule type" value="Genomic_DNA"/>
</dbReference>
<dbReference type="RefSeq" id="WP_191690152.1">
    <property type="nucleotide sequence ID" value="NZ_JACSQR010000003.1"/>
</dbReference>
<name>A0ABR8RGC0_9GAMM</name>
<gene>
    <name evidence="1" type="ORF">H9653_02290</name>
</gene>
<comment type="caution">
    <text evidence="1">The sequence shown here is derived from an EMBL/GenBank/DDBJ whole genome shotgun (WGS) entry which is preliminary data.</text>
</comment>
<keyword evidence="2" id="KW-1185">Reference proteome</keyword>
<proteinExistence type="predicted"/>
<protein>
    <submittedName>
        <fullName evidence="1">Uncharacterized protein</fullName>
    </submittedName>
</protein>